<evidence type="ECO:0000313" key="1">
    <source>
        <dbReference type="EMBL" id="DAD89360.1"/>
    </source>
</evidence>
<dbReference type="InterPro" id="IPR027417">
    <property type="entry name" value="P-loop_NTPase"/>
</dbReference>
<dbReference type="SUPFAM" id="SSF52540">
    <property type="entry name" value="P-loop containing nucleoside triphosphate hydrolases"/>
    <property type="match status" value="1"/>
</dbReference>
<dbReference type="EMBL" id="BK015060">
    <property type="protein sequence ID" value="DAD89360.1"/>
    <property type="molecule type" value="Genomic_DNA"/>
</dbReference>
<dbReference type="Pfam" id="PF13479">
    <property type="entry name" value="AAA_24"/>
    <property type="match status" value="1"/>
</dbReference>
<protein>
    <submittedName>
        <fullName evidence="1">AAA domain protein</fullName>
    </submittedName>
</protein>
<reference evidence="1" key="1">
    <citation type="journal article" date="2021" name="Proc. Natl. Acad. Sci. U.S.A.">
        <title>A Catalog of Tens of Thousands of Viruses from Human Metagenomes Reveals Hidden Associations with Chronic Diseases.</title>
        <authorList>
            <person name="Tisza M.J."/>
            <person name="Buck C.B."/>
        </authorList>
    </citation>
    <scope>NUCLEOTIDE SEQUENCE</scope>
    <source>
        <strain evidence="1">CtiJY10</strain>
    </source>
</reference>
<name>A0A8S5N4I8_9CAUD</name>
<proteinExistence type="predicted"/>
<accession>A0A8S5N4I8</accession>
<organism evidence="1">
    <name type="scientific">Podoviridae sp. ctiJY10</name>
    <dbReference type="NCBI Taxonomy" id="2826572"/>
    <lineage>
        <taxon>Viruses</taxon>
        <taxon>Duplodnaviria</taxon>
        <taxon>Heunggongvirae</taxon>
        <taxon>Uroviricota</taxon>
        <taxon>Caudoviricetes</taxon>
    </lineage>
</organism>
<sequence length="245" mass="27599">MGLLDSAVDIHELGQRNFWVLYGKSNSGKTYVASTFPKPLLYVQIGDDGSNTIAHVDGIKAISIENVEQFKTLCEELKKDKKYATIVVDTFSMVVNEWVQQKVTTKGKKMTQQLWGDLKTEQEELIKSLHRLAKKHIVVATCHESMDAIEGMEDEITPDIRPSVSKGARTYLEGMANYGIHTTKIVKEVTKGNETKEVVKYAADIGPNPYYWTKLQIDPSVKVPKRIINPTYDKFMEVIGSVDNN</sequence>